<feature type="domain" description="ABC transmembrane type-1" evidence="12">
    <location>
        <begin position="31"/>
        <end position="312"/>
    </location>
</feature>
<evidence type="ECO:0000259" key="12">
    <source>
        <dbReference type="PROSITE" id="PS50929"/>
    </source>
</evidence>
<dbReference type="RefSeq" id="WP_164257193.1">
    <property type="nucleotide sequence ID" value="NZ_JAAGLK010000153.1"/>
</dbReference>
<dbReference type="Gene3D" id="1.20.1560.10">
    <property type="entry name" value="ABC transporter type 1, transmembrane domain"/>
    <property type="match status" value="1"/>
</dbReference>
<evidence type="ECO:0000256" key="8">
    <source>
        <dbReference type="ARBA" id="ARBA00022989"/>
    </source>
</evidence>
<reference evidence="13" key="1">
    <citation type="submission" date="2020-01" db="EMBL/GenBank/DDBJ databases">
        <title>Insect and environment-associated Actinomycetes.</title>
        <authorList>
            <person name="Currrie C."/>
            <person name="Chevrette M."/>
            <person name="Carlson C."/>
            <person name="Stubbendieck R."/>
            <person name="Wendt-Pienkowski E."/>
        </authorList>
    </citation>
    <scope>NUCLEOTIDE SEQUENCE</scope>
    <source>
        <strain evidence="13">SID505</strain>
    </source>
</reference>
<keyword evidence="5 10" id="KW-0812">Transmembrane</keyword>
<dbReference type="GO" id="GO:0005886">
    <property type="term" value="C:plasma membrane"/>
    <property type="evidence" value="ECO:0007669"/>
    <property type="project" value="UniProtKB-SubCell"/>
</dbReference>
<keyword evidence="6" id="KW-0547">Nucleotide-binding</keyword>
<keyword evidence="3" id="KW-1003">Cell membrane</keyword>
<evidence type="ECO:0000256" key="5">
    <source>
        <dbReference type="ARBA" id="ARBA00022692"/>
    </source>
</evidence>
<keyword evidence="7 13" id="KW-0067">ATP-binding</keyword>
<evidence type="ECO:0000256" key="7">
    <source>
        <dbReference type="ARBA" id="ARBA00022840"/>
    </source>
</evidence>
<sequence>MSVAEELPTAGVKKTWQVVRECGRGQAGAAWTAVVCLVLSSASVLVVPLLVGQIVDMVTGSGGGRPLGPVAVGALVVTAVGAALAAVGTGRTALVCENVLGRVRERALAVVLSLPLPTVERVGRGTVLSRTVGDVGVASDVARGALPAFLSALLTLLVTGFGLLALDWRLAVAGALALPVWAVATRIYLRRSGPQYAHERTAEARLSQLLLTGISGARTLRALRLEEVHRNGIEERSQAWSTAALRTCVTRIRFSLHLNGAELFGLLAVLLTASALVRAGSLSLGAASAAVLLLMRVFEPVGTLLYLLDEVQCAGAALARLAGIVGSPAGGVEDAARSGRAMPRDSGLTVSGLEFDYGDGRPAVRDVSFRVQPGERVAIVGPSGAGKSTVVGIVTGTHTPSRGTVTLGGVPVQRLDPRATGLVTQESHVFAGSVRDNLSIARPAADETALTAALAQVGAVGWALELPEGLDTVVGRSGRTLSSVQRQQLALARLVLADPPLAVLDEPTAESYGGDRAAVNAAVDAALKGRTGIVVAHRLSDARTADRVLVLDEGRVAAFGTHDELLRDGGLYAELWSTWQASRSHAGHGGA</sequence>
<dbReference type="AlphaFoldDB" id="A0A6G3SP12"/>
<evidence type="ECO:0000256" key="1">
    <source>
        <dbReference type="ARBA" id="ARBA00004651"/>
    </source>
</evidence>
<feature type="transmembrane region" description="Helical" evidence="10">
    <location>
        <begin position="145"/>
        <end position="164"/>
    </location>
</feature>
<evidence type="ECO:0000256" key="10">
    <source>
        <dbReference type="SAM" id="Phobius"/>
    </source>
</evidence>
<keyword evidence="2" id="KW-0813">Transport</keyword>
<dbReference type="SMART" id="SM00382">
    <property type="entry name" value="AAA"/>
    <property type="match status" value="1"/>
</dbReference>
<dbReference type="CDD" id="cd07346">
    <property type="entry name" value="ABC_6TM_exporters"/>
    <property type="match status" value="1"/>
</dbReference>
<evidence type="ECO:0000256" key="2">
    <source>
        <dbReference type="ARBA" id="ARBA00022448"/>
    </source>
</evidence>
<dbReference type="PROSITE" id="PS50893">
    <property type="entry name" value="ABC_TRANSPORTER_2"/>
    <property type="match status" value="1"/>
</dbReference>
<evidence type="ECO:0000313" key="13">
    <source>
        <dbReference type="EMBL" id="NEB84492.1"/>
    </source>
</evidence>
<feature type="domain" description="ABC transporter" evidence="11">
    <location>
        <begin position="348"/>
        <end position="578"/>
    </location>
</feature>
<accession>A0A6G3SP12</accession>
<dbReference type="EMBL" id="JAAGMK010000263">
    <property type="protein sequence ID" value="NEB84492.1"/>
    <property type="molecule type" value="Genomic_DNA"/>
</dbReference>
<keyword evidence="4" id="KW-0997">Cell inner membrane</keyword>
<dbReference type="SUPFAM" id="SSF52540">
    <property type="entry name" value="P-loop containing nucleoside triphosphate hydrolases"/>
    <property type="match status" value="1"/>
</dbReference>
<dbReference type="Pfam" id="PF00005">
    <property type="entry name" value="ABC_tran"/>
    <property type="match status" value="1"/>
</dbReference>
<proteinExistence type="predicted"/>
<organism evidence="13">
    <name type="scientific">Streptomyces anulatus</name>
    <name type="common">Streptomyces chrysomallus</name>
    <dbReference type="NCBI Taxonomy" id="1892"/>
    <lineage>
        <taxon>Bacteria</taxon>
        <taxon>Bacillati</taxon>
        <taxon>Actinomycetota</taxon>
        <taxon>Actinomycetes</taxon>
        <taxon>Kitasatosporales</taxon>
        <taxon>Streptomycetaceae</taxon>
        <taxon>Streptomyces</taxon>
    </lineage>
</organism>
<comment type="subcellular location">
    <subcellularLocation>
        <location evidence="1">Cell membrane</location>
        <topology evidence="1">Multi-pass membrane protein</topology>
    </subcellularLocation>
</comment>
<dbReference type="InterPro" id="IPR027417">
    <property type="entry name" value="P-loop_NTPase"/>
</dbReference>
<keyword evidence="8 10" id="KW-1133">Transmembrane helix</keyword>
<dbReference type="GO" id="GO:0016887">
    <property type="term" value="F:ATP hydrolysis activity"/>
    <property type="evidence" value="ECO:0007669"/>
    <property type="project" value="InterPro"/>
</dbReference>
<dbReference type="Pfam" id="PF00664">
    <property type="entry name" value="ABC_membrane"/>
    <property type="match status" value="1"/>
</dbReference>
<dbReference type="Gene3D" id="3.40.50.300">
    <property type="entry name" value="P-loop containing nucleotide triphosphate hydrolases"/>
    <property type="match status" value="1"/>
</dbReference>
<dbReference type="FunFam" id="3.40.50.300:FF:001001">
    <property type="entry name" value="Multidrug ABC transporter ATP-binding protein"/>
    <property type="match status" value="1"/>
</dbReference>
<comment type="caution">
    <text evidence="13">The sequence shown here is derived from an EMBL/GenBank/DDBJ whole genome shotgun (WGS) entry which is preliminary data.</text>
</comment>
<dbReference type="SUPFAM" id="SSF90123">
    <property type="entry name" value="ABC transporter transmembrane region"/>
    <property type="match status" value="1"/>
</dbReference>
<evidence type="ECO:0000256" key="6">
    <source>
        <dbReference type="ARBA" id="ARBA00022741"/>
    </source>
</evidence>
<dbReference type="InterPro" id="IPR003439">
    <property type="entry name" value="ABC_transporter-like_ATP-bd"/>
</dbReference>
<dbReference type="GO" id="GO:0005524">
    <property type="term" value="F:ATP binding"/>
    <property type="evidence" value="ECO:0007669"/>
    <property type="project" value="UniProtKB-KW"/>
</dbReference>
<gene>
    <name evidence="13" type="ORF">G3I43_09915</name>
</gene>
<feature type="transmembrane region" description="Helical" evidence="10">
    <location>
        <begin position="30"/>
        <end position="55"/>
    </location>
</feature>
<feature type="transmembrane region" description="Helical" evidence="10">
    <location>
        <begin position="67"/>
        <end position="87"/>
    </location>
</feature>
<dbReference type="PANTHER" id="PTHR43394:SF1">
    <property type="entry name" value="ATP-BINDING CASSETTE SUB-FAMILY B MEMBER 10, MITOCHONDRIAL"/>
    <property type="match status" value="1"/>
</dbReference>
<protein>
    <submittedName>
        <fullName evidence="13">ABC transporter ATP-binding protein</fullName>
    </submittedName>
</protein>
<name>A0A6G3SP12_STRAQ</name>
<evidence type="ECO:0000256" key="4">
    <source>
        <dbReference type="ARBA" id="ARBA00022519"/>
    </source>
</evidence>
<evidence type="ECO:0000259" key="11">
    <source>
        <dbReference type="PROSITE" id="PS50893"/>
    </source>
</evidence>
<dbReference type="InterPro" id="IPR039421">
    <property type="entry name" value="Type_1_exporter"/>
</dbReference>
<dbReference type="InterPro" id="IPR003593">
    <property type="entry name" value="AAA+_ATPase"/>
</dbReference>
<dbReference type="PANTHER" id="PTHR43394">
    <property type="entry name" value="ATP-DEPENDENT PERMEASE MDL1, MITOCHONDRIAL"/>
    <property type="match status" value="1"/>
</dbReference>
<dbReference type="InterPro" id="IPR011527">
    <property type="entry name" value="ABC1_TM_dom"/>
</dbReference>
<dbReference type="InterPro" id="IPR036640">
    <property type="entry name" value="ABC1_TM_sf"/>
</dbReference>
<evidence type="ECO:0000256" key="9">
    <source>
        <dbReference type="ARBA" id="ARBA00023136"/>
    </source>
</evidence>
<feature type="transmembrane region" description="Helical" evidence="10">
    <location>
        <begin position="170"/>
        <end position="189"/>
    </location>
</feature>
<dbReference type="PROSITE" id="PS50929">
    <property type="entry name" value="ABC_TM1F"/>
    <property type="match status" value="1"/>
</dbReference>
<feature type="transmembrane region" description="Helical" evidence="10">
    <location>
        <begin position="256"/>
        <end position="276"/>
    </location>
</feature>
<keyword evidence="9 10" id="KW-0472">Membrane</keyword>
<evidence type="ECO:0000256" key="3">
    <source>
        <dbReference type="ARBA" id="ARBA00022475"/>
    </source>
</evidence>
<dbReference type="GO" id="GO:0015421">
    <property type="term" value="F:ABC-type oligopeptide transporter activity"/>
    <property type="evidence" value="ECO:0007669"/>
    <property type="project" value="TreeGrafter"/>
</dbReference>